<reference evidence="1 2" key="1">
    <citation type="submission" date="2014-01" db="EMBL/GenBank/DDBJ databases">
        <title>Roseivivax halodurans JCM 10272 Genome Sequencing.</title>
        <authorList>
            <person name="Lai Q."/>
            <person name="Li G."/>
            <person name="Shao Z."/>
        </authorList>
    </citation>
    <scope>NUCLEOTIDE SEQUENCE [LARGE SCALE GENOMIC DNA]</scope>
    <source>
        <strain evidence="1 2">JCM 10272</strain>
    </source>
</reference>
<name>X7EIF7_9RHOB</name>
<organism evidence="1 2">
    <name type="scientific">Roseivivax halodurans JCM 10272</name>
    <dbReference type="NCBI Taxonomy" id="1449350"/>
    <lineage>
        <taxon>Bacteria</taxon>
        <taxon>Pseudomonadati</taxon>
        <taxon>Pseudomonadota</taxon>
        <taxon>Alphaproteobacteria</taxon>
        <taxon>Rhodobacterales</taxon>
        <taxon>Roseobacteraceae</taxon>
        <taxon>Roseivivax</taxon>
    </lineage>
</organism>
<proteinExistence type="predicted"/>
<comment type="caution">
    <text evidence="1">The sequence shown here is derived from an EMBL/GenBank/DDBJ whole genome shotgun (WGS) entry which is preliminary data.</text>
</comment>
<evidence type="ECO:0000313" key="2">
    <source>
        <dbReference type="Proteomes" id="UP000022447"/>
    </source>
</evidence>
<accession>X7EIF7</accession>
<evidence type="ECO:0000313" key="1">
    <source>
        <dbReference type="EMBL" id="ETX14903.1"/>
    </source>
</evidence>
<dbReference type="OrthoDB" id="7862430at2"/>
<protein>
    <recommendedName>
        <fullName evidence="3">Orotidine 5-phosphate decarboxylase</fullName>
    </recommendedName>
</protein>
<dbReference type="AlphaFoldDB" id="X7EIF7"/>
<dbReference type="EMBL" id="JALZ01000007">
    <property type="protein sequence ID" value="ETX14903.1"/>
    <property type="molecule type" value="Genomic_DNA"/>
</dbReference>
<dbReference type="Proteomes" id="UP000022447">
    <property type="component" value="Unassembled WGS sequence"/>
</dbReference>
<gene>
    <name evidence="1" type="ORF">OCH239_19065</name>
</gene>
<evidence type="ECO:0008006" key="3">
    <source>
        <dbReference type="Google" id="ProtNLM"/>
    </source>
</evidence>
<dbReference type="eggNOG" id="ENOG5033CXE">
    <property type="taxonomic scope" value="Bacteria"/>
</dbReference>
<keyword evidence="2" id="KW-1185">Reference proteome</keyword>
<dbReference type="RefSeq" id="WP_051489374.1">
    <property type="nucleotide sequence ID" value="NZ_JALZ01000007.1"/>
</dbReference>
<sequence length="103" mass="11469">MYESVSTVDDIRYNPATSSFEGLVTFETQDGRTRVAAEYPAPLDMEYDAAIEELRAEAMSSLERPNALRSVTKARLSDNVPTERGGFFPIRELFGNLFGNRAA</sequence>